<evidence type="ECO:0000256" key="11">
    <source>
        <dbReference type="ARBA" id="ARBA00047944"/>
    </source>
</evidence>
<evidence type="ECO:0000259" key="13">
    <source>
        <dbReference type="Pfam" id="PF04452"/>
    </source>
</evidence>
<keyword evidence="6 12" id="KW-0698">rRNA processing</keyword>
<protein>
    <recommendedName>
        <fullName evidence="4 12">Ribosomal RNA small subunit methyltransferase E</fullName>
        <ecNumber evidence="3 12">2.1.1.193</ecNumber>
    </recommendedName>
</protein>
<evidence type="ECO:0000313" key="15">
    <source>
        <dbReference type="EMBL" id="MUN54362.1"/>
    </source>
</evidence>
<dbReference type="InterPro" id="IPR006700">
    <property type="entry name" value="RsmE"/>
</dbReference>
<proteinExistence type="inferred from homology"/>
<dbReference type="InterPro" id="IPR046887">
    <property type="entry name" value="RsmE_PUA-like"/>
</dbReference>
<organism evidence="15 16">
    <name type="scientific">Rothia koreensis</name>
    <dbReference type="NCBI Taxonomy" id="592378"/>
    <lineage>
        <taxon>Bacteria</taxon>
        <taxon>Bacillati</taxon>
        <taxon>Actinomycetota</taxon>
        <taxon>Actinomycetes</taxon>
        <taxon>Micrococcales</taxon>
        <taxon>Micrococcaceae</taxon>
        <taxon>Rothia</taxon>
    </lineage>
</organism>
<dbReference type="InterPro" id="IPR015947">
    <property type="entry name" value="PUA-like_sf"/>
</dbReference>
<evidence type="ECO:0000259" key="14">
    <source>
        <dbReference type="Pfam" id="PF20260"/>
    </source>
</evidence>
<dbReference type="GO" id="GO:0070475">
    <property type="term" value="P:rRNA base methylation"/>
    <property type="evidence" value="ECO:0007669"/>
    <property type="project" value="TreeGrafter"/>
</dbReference>
<evidence type="ECO:0000256" key="10">
    <source>
        <dbReference type="ARBA" id="ARBA00025699"/>
    </source>
</evidence>
<dbReference type="EMBL" id="WOGT01000001">
    <property type="protein sequence ID" value="MUN54362.1"/>
    <property type="molecule type" value="Genomic_DNA"/>
</dbReference>
<evidence type="ECO:0000256" key="8">
    <source>
        <dbReference type="ARBA" id="ARBA00022679"/>
    </source>
</evidence>
<dbReference type="InterPro" id="IPR029026">
    <property type="entry name" value="tRNA_m1G_MTases_N"/>
</dbReference>
<comment type="catalytic activity">
    <reaction evidence="11 12">
        <text>uridine(1498) in 16S rRNA + S-adenosyl-L-methionine = N(3)-methyluridine(1498) in 16S rRNA + S-adenosyl-L-homocysteine + H(+)</text>
        <dbReference type="Rhea" id="RHEA:42920"/>
        <dbReference type="Rhea" id="RHEA-COMP:10283"/>
        <dbReference type="Rhea" id="RHEA-COMP:10284"/>
        <dbReference type="ChEBI" id="CHEBI:15378"/>
        <dbReference type="ChEBI" id="CHEBI:57856"/>
        <dbReference type="ChEBI" id="CHEBI:59789"/>
        <dbReference type="ChEBI" id="CHEBI:65315"/>
        <dbReference type="ChEBI" id="CHEBI:74502"/>
        <dbReference type="EC" id="2.1.1.193"/>
    </reaction>
</comment>
<dbReference type="PANTHER" id="PTHR30027:SF3">
    <property type="entry name" value="16S RRNA (URACIL(1498)-N(3))-METHYLTRANSFERASE"/>
    <property type="match status" value="1"/>
</dbReference>
<dbReference type="GO" id="GO:0070042">
    <property type="term" value="F:rRNA (uridine-N3-)-methyltransferase activity"/>
    <property type="evidence" value="ECO:0007669"/>
    <property type="project" value="TreeGrafter"/>
</dbReference>
<comment type="similarity">
    <text evidence="2 12">Belongs to the RNA methyltransferase RsmE family.</text>
</comment>
<evidence type="ECO:0000256" key="5">
    <source>
        <dbReference type="ARBA" id="ARBA00022490"/>
    </source>
</evidence>
<keyword evidence="9 12" id="KW-0949">S-adenosyl-L-methionine</keyword>
<sequence>MTHPVFYIDPESLGALAPGDRFELTGDEGHHAKTVKRLGAGEALDLVDGEGRRIVGTVSEILQDGLAITVEEGPERDPRSPVILVQALAKGDRDLMAVEMATELGVRAIVPWQADRSIVRWKQDRAAKAHAKWAKTTKAAAKQARRSLVPDVDHLVSTAQLTRAVGPEDSMIVLHEQAGQSLLAVLDDLQVSRGFSGDGRLFVVVGPEGGIGPEELRSLESVGARTAVLGHDVLRSSTAGAAAIAVINAVTGLWQ</sequence>
<dbReference type="RefSeq" id="WP_129314409.1">
    <property type="nucleotide sequence ID" value="NZ_NOIQ01000001.1"/>
</dbReference>
<keyword evidence="8 12" id="KW-0808">Transferase</keyword>
<dbReference type="EC" id="2.1.1.193" evidence="3 12"/>
<dbReference type="CDD" id="cd18084">
    <property type="entry name" value="RsmE-like"/>
    <property type="match status" value="1"/>
</dbReference>
<keyword evidence="7 12" id="KW-0489">Methyltransferase</keyword>
<evidence type="ECO:0000256" key="3">
    <source>
        <dbReference type="ARBA" id="ARBA00012328"/>
    </source>
</evidence>
<reference evidence="15 16" key="1">
    <citation type="submission" date="2019-12" db="EMBL/GenBank/DDBJ databases">
        <authorList>
            <person name="Li J."/>
            <person name="Shi Y."/>
            <person name="Xu G."/>
            <person name="Xiao D."/>
            <person name="Ran X."/>
        </authorList>
    </citation>
    <scope>NUCLEOTIDE SEQUENCE [LARGE SCALE GENOMIC DNA]</scope>
    <source>
        <strain evidence="15 16">JCM 15915</strain>
    </source>
</reference>
<evidence type="ECO:0000256" key="4">
    <source>
        <dbReference type="ARBA" id="ARBA00013673"/>
    </source>
</evidence>
<feature type="domain" description="Ribosomal RNA small subunit methyltransferase E PUA-like" evidence="14">
    <location>
        <begin position="24"/>
        <end position="61"/>
    </location>
</feature>
<dbReference type="Proteomes" id="UP000462152">
    <property type="component" value="Unassembled WGS sequence"/>
</dbReference>
<comment type="caution">
    <text evidence="15">The sequence shown here is derived from an EMBL/GenBank/DDBJ whole genome shotgun (WGS) entry which is preliminary data.</text>
</comment>
<dbReference type="Gene3D" id="2.40.240.20">
    <property type="entry name" value="Hypothetical PUA domain-like, domain 1"/>
    <property type="match status" value="1"/>
</dbReference>
<gene>
    <name evidence="15" type="ORF">GMA10_03885</name>
</gene>
<dbReference type="GO" id="GO:0005737">
    <property type="term" value="C:cytoplasm"/>
    <property type="evidence" value="ECO:0007669"/>
    <property type="project" value="UniProtKB-SubCell"/>
</dbReference>
<dbReference type="PANTHER" id="PTHR30027">
    <property type="entry name" value="RIBOSOMAL RNA SMALL SUBUNIT METHYLTRANSFERASE E"/>
    <property type="match status" value="1"/>
</dbReference>
<evidence type="ECO:0000256" key="2">
    <source>
        <dbReference type="ARBA" id="ARBA00005528"/>
    </source>
</evidence>
<comment type="subcellular location">
    <subcellularLocation>
        <location evidence="1 12">Cytoplasm</location>
    </subcellularLocation>
</comment>
<dbReference type="PIRSF" id="PIRSF015601">
    <property type="entry name" value="MTase_slr0722"/>
    <property type="match status" value="1"/>
</dbReference>
<evidence type="ECO:0000256" key="1">
    <source>
        <dbReference type="ARBA" id="ARBA00004496"/>
    </source>
</evidence>
<dbReference type="InterPro" id="IPR029028">
    <property type="entry name" value="Alpha/beta_knot_MTases"/>
</dbReference>
<feature type="domain" description="Ribosomal RNA small subunit methyltransferase E methyltransferase" evidence="13">
    <location>
        <begin position="79"/>
        <end position="247"/>
    </location>
</feature>
<dbReference type="NCBIfam" id="NF008693">
    <property type="entry name" value="PRK11713.2-3"/>
    <property type="match status" value="1"/>
</dbReference>
<accession>A0A7K1LHD8</accession>
<evidence type="ECO:0000256" key="9">
    <source>
        <dbReference type="ARBA" id="ARBA00022691"/>
    </source>
</evidence>
<evidence type="ECO:0000256" key="12">
    <source>
        <dbReference type="PIRNR" id="PIRNR015601"/>
    </source>
</evidence>
<dbReference type="InterPro" id="IPR046886">
    <property type="entry name" value="RsmE_MTase_dom"/>
</dbReference>
<dbReference type="Pfam" id="PF04452">
    <property type="entry name" value="Methyltrans_RNA"/>
    <property type="match status" value="1"/>
</dbReference>
<dbReference type="NCBIfam" id="TIGR00046">
    <property type="entry name" value="RsmE family RNA methyltransferase"/>
    <property type="match status" value="1"/>
</dbReference>
<keyword evidence="5 12" id="KW-0963">Cytoplasm</keyword>
<dbReference type="OrthoDB" id="9808126at2"/>
<evidence type="ECO:0000313" key="16">
    <source>
        <dbReference type="Proteomes" id="UP000462152"/>
    </source>
</evidence>
<dbReference type="Pfam" id="PF20260">
    <property type="entry name" value="PUA_4"/>
    <property type="match status" value="1"/>
</dbReference>
<comment type="function">
    <text evidence="10 12">Specifically methylates the N3 position of the uracil ring of uridine 1498 (m3U1498) in 16S rRNA. Acts on the fully assembled 30S ribosomal subunit.</text>
</comment>
<name>A0A7K1LHD8_9MICC</name>
<dbReference type="SUPFAM" id="SSF75217">
    <property type="entry name" value="alpha/beta knot"/>
    <property type="match status" value="1"/>
</dbReference>
<dbReference type="Gene3D" id="3.40.1280.10">
    <property type="match status" value="1"/>
</dbReference>
<dbReference type="AlphaFoldDB" id="A0A7K1LHD8"/>
<evidence type="ECO:0000256" key="7">
    <source>
        <dbReference type="ARBA" id="ARBA00022603"/>
    </source>
</evidence>
<dbReference type="SUPFAM" id="SSF88697">
    <property type="entry name" value="PUA domain-like"/>
    <property type="match status" value="1"/>
</dbReference>
<evidence type="ECO:0000256" key="6">
    <source>
        <dbReference type="ARBA" id="ARBA00022552"/>
    </source>
</evidence>
<keyword evidence="16" id="KW-1185">Reference proteome</keyword>